<evidence type="ECO:0000313" key="4">
    <source>
        <dbReference type="Proteomes" id="UP000239867"/>
    </source>
</evidence>
<gene>
    <name evidence="3" type="ORF">CAY53_10010</name>
</gene>
<reference evidence="3 4" key="1">
    <citation type="journal article" date="2018" name="MBio">
        <title>Insights into the evolution of host association through the isolation and characterization of a novel human periodontal pathobiont, Desulfobulbus oralis.</title>
        <authorList>
            <person name="Cross K.L."/>
            <person name="Chirania P."/>
            <person name="Xiong W."/>
            <person name="Beall C.J."/>
            <person name="Elkins J.G."/>
            <person name="Giannone R.J."/>
            <person name="Griffen A.L."/>
            <person name="Guss A.M."/>
            <person name="Hettich R.L."/>
            <person name="Joshi S.S."/>
            <person name="Mokrzan E.M."/>
            <person name="Martin R.K."/>
            <person name="Zhulin I.B."/>
            <person name="Leys E.J."/>
            <person name="Podar M."/>
        </authorList>
    </citation>
    <scope>NUCLEOTIDE SEQUENCE [LARGE SCALE GENOMIC DNA]</scope>
    <source>
        <strain evidence="3 4">ORNL</strain>
    </source>
</reference>
<protein>
    <recommendedName>
        <fullName evidence="2">Transposase IS30-like HTH domain-containing protein</fullName>
    </recommendedName>
</protein>
<proteinExistence type="predicted"/>
<dbReference type="Proteomes" id="UP000239867">
    <property type="component" value="Chromosome"/>
</dbReference>
<dbReference type="EMBL" id="CP021255">
    <property type="protein sequence ID" value="AVD71754.1"/>
    <property type="molecule type" value="Genomic_DNA"/>
</dbReference>
<dbReference type="AlphaFoldDB" id="A0A2L1GQ52"/>
<dbReference type="OrthoDB" id="9803231at2"/>
<name>A0A2L1GQ52_9BACT</name>
<evidence type="ECO:0000259" key="2">
    <source>
        <dbReference type="Pfam" id="PF13936"/>
    </source>
</evidence>
<feature type="compositionally biased region" description="Basic residues" evidence="1">
    <location>
        <begin position="16"/>
        <end position="27"/>
    </location>
</feature>
<evidence type="ECO:0000256" key="1">
    <source>
        <dbReference type="SAM" id="MobiDB-lite"/>
    </source>
</evidence>
<dbReference type="Pfam" id="PF13936">
    <property type="entry name" value="HTH_38"/>
    <property type="match status" value="1"/>
</dbReference>
<sequence>MLREEKAHIEAVIRQKKVHEHNQRRRPTPIGNNHLTATERESILCLRVQGYGIRKIAGALNRSPALPGPVL</sequence>
<dbReference type="InterPro" id="IPR025246">
    <property type="entry name" value="IS30-like_HTH"/>
</dbReference>
<feature type="domain" description="Transposase IS30-like HTH" evidence="2">
    <location>
        <begin position="34"/>
        <end position="65"/>
    </location>
</feature>
<dbReference type="KEGG" id="deo:CAY53_10010"/>
<organism evidence="3 4">
    <name type="scientific">Desulfobulbus oralis</name>
    <dbReference type="NCBI Taxonomy" id="1986146"/>
    <lineage>
        <taxon>Bacteria</taxon>
        <taxon>Pseudomonadati</taxon>
        <taxon>Thermodesulfobacteriota</taxon>
        <taxon>Desulfobulbia</taxon>
        <taxon>Desulfobulbales</taxon>
        <taxon>Desulfobulbaceae</taxon>
        <taxon>Desulfobulbus</taxon>
    </lineage>
</organism>
<accession>A0A2L1GQ52</accession>
<evidence type="ECO:0000313" key="3">
    <source>
        <dbReference type="EMBL" id="AVD71754.1"/>
    </source>
</evidence>
<keyword evidence="4" id="KW-1185">Reference proteome</keyword>
<feature type="region of interest" description="Disordered" evidence="1">
    <location>
        <begin position="16"/>
        <end position="35"/>
    </location>
</feature>